<comment type="caution">
    <text evidence="4">The sequence shown here is derived from an EMBL/GenBank/DDBJ whole genome shotgun (WGS) entry which is preliminary data.</text>
</comment>
<evidence type="ECO:0000313" key="4">
    <source>
        <dbReference type="EMBL" id="CAH0539425.1"/>
    </source>
</evidence>
<evidence type="ECO:0000259" key="3">
    <source>
        <dbReference type="Pfam" id="PF05433"/>
    </source>
</evidence>
<sequence>MRNWLWILLIFPMIANASYDRNTARPVNKVVFGKVDSVRYITKEDIRRSHATGWETLLGGVVGGIIGNQFGGGTGRQVATAVGAVAGAGIAQNHYNQEYRVEYRLVELLIKTDKGKLIDVIQDVDPDMIFQRGDSVRILYFNDGVRVDQTYDSDY</sequence>
<dbReference type="InterPro" id="IPR008816">
    <property type="entry name" value="Gly_zipper_2TM_dom"/>
</dbReference>
<accession>A0ABN8E894</accession>
<keyword evidence="5" id="KW-1185">Reference proteome</keyword>
<dbReference type="PANTHER" id="PTHR35603:SF2">
    <property type="entry name" value="OUTER MEMBRANE LIPOPROTEIN"/>
    <property type="match status" value="1"/>
</dbReference>
<feature type="domain" description="Glycine zipper 2TM" evidence="3">
    <location>
        <begin position="56"/>
        <end position="92"/>
    </location>
</feature>
<reference evidence="4" key="1">
    <citation type="submission" date="2021-11" db="EMBL/GenBank/DDBJ databases">
        <authorList>
            <person name="Rodrigo-Torres L."/>
            <person name="Arahal R. D."/>
            <person name="Lucena T."/>
        </authorList>
    </citation>
    <scope>NUCLEOTIDE SEQUENCE</scope>
    <source>
        <strain evidence="4">CECT 7928</strain>
    </source>
</reference>
<dbReference type="RefSeq" id="WP_237361453.1">
    <property type="nucleotide sequence ID" value="NZ_CAKLDM010000002.1"/>
</dbReference>
<dbReference type="InterPro" id="IPR051407">
    <property type="entry name" value="Bact_OM_lipoprot/Surf_antigen"/>
</dbReference>
<dbReference type="EMBL" id="CAKLDM010000002">
    <property type="protein sequence ID" value="CAH0539425.1"/>
    <property type="molecule type" value="Genomic_DNA"/>
</dbReference>
<dbReference type="Proteomes" id="UP000838748">
    <property type="component" value="Unassembled WGS sequence"/>
</dbReference>
<proteinExistence type="predicted"/>
<gene>
    <name evidence="4" type="ORF">VMF7928_02143</name>
</gene>
<organism evidence="4 5">
    <name type="scientific">Vibrio marisflavi CECT 7928</name>
    <dbReference type="NCBI Taxonomy" id="634439"/>
    <lineage>
        <taxon>Bacteria</taxon>
        <taxon>Pseudomonadati</taxon>
        <taxon>Pseudomonadota</taxon>
        <taxon>Gammaproteobacteria</taxon>
        <taxon>Vibrionales</taxon>
        <taxon>Vibrionaceae</taxon>
        <taxon>Vibrio</taxon>
    </lineage>
</organism>
<name>A0ABN8E894_9VIBR</name>
<evidence type="ECO:0000313" key="5">
    <source>
        <dbReference type="Proteomes" id="UP000838748"/>
    </source>
</evidence>
<dbReference type="PANTHER" id="PTHR35603">
    <property type="match status" value="1"/>
</dbReference>
<keyword evidence="2" id="KW-0472">Membrane</keyword>
<evidence type="ECO:0000256" key="1">
    <source>
        <dbReference type="ARBA" id="ARBA00004370"/>
    </source>
</evidence>
<comment type="subcellular location">
    <subcellularLocation>
        <location evidence="1">Membrane</location>
    </subcellularLocation>
</comment>
<evidence type="ECO:0000256" key="2">
    <source>
        <dbReference type="ARBA" id="ARBA00023136"/>
    </source>
</evidence>
<dbReference type="Pfam" id="PF05433">
    <property type="entry name" value="Rick_17kDa_Anti"/>
    <property type="match status" value="1"/>
</dbReference>
<protein>
    <recommendedName>
        <fullName evidence="3">Glycine zipper 2TM domain-containing protein</fullName>
    </recommendedName>
</protein>